<evidence type="ECO:0000259" key="2">
    <source>
        <dbReference type="Pfam" id="PF02384"/>
    </source>
</evidence>
<protein>
    <recommendedName>
        <fullName evidence="2">DNA methylase adenine-specific domain-containing protein</fullName>
    </recommendedName>
</protein>
<dbReference type="GO" id="GO:0005739">
    <property type="term" value="C:mitochondrion"/>
    <property type="evidence" value="ECO:0007669"/>
    <property type="project" value="TreeGrafter"/>
</dbReference>
<organism evidence="3 4">
    <name type="scientific">Epicoccum nigrum</name>
    <name type="common">Soil fungus</name>
    <name type="synonym">Epicoccum purpurascens</name>
    <dbReference type="NCBI Taxonomy" id="105696"/>
    <lineage>
        <taxon>Eukaryota</taxon>
        <taxon>Fungi</taxon>
        <taxon>Dikarya</taxon>
        <taxon>Ascomycota</taxon>
        <taxon>Pezizomycotina</taxon>
        <taxon>Dothideomycetes</taxon>
        <taxon>Pleosporomycetidae</taxon>
        <taxon>Pleosporales</taxon>
        <taxon>Pleosporineae</taxon>
        <taxon>Didymellaceae</taxon>
        <taxon>Epicoccum</taxon>
    </lineage>
</organism>
<dbReference type="InterPro" id="IPR029063">
    <property type="entry name" value="SAM-dependent_MTases_sf"/>
</dbReference>
<dbReference type="GO" id="GO:0032259">
    <property type="term" value="P:methylation"/>
    <property type="evidence" value="ECO:0007669"/>
    <property type="project" value="InterPro"/>
</dbReference>
<feature type="domain" description="DNA methylase adenine-specific" evidence="2">
    <location>
        <begin position="120"/>
        <end position="258"/>
    </location>
</feature>
<gene>
    <name evidence="3" type="ORF">B5807_06626</name>
</gene>
<dbReference type="PROSITE" id="PS00092">
    <property type="entry name" value="N6_MTASE"/>
    <property type="match status" value="1"/>
</dbReference>
<dbReference type="GO" id="GO:0003677">
    <property type="term" value="F:DNA binding"/>
    <property type="evidence" value="ECO:0007669"/>
    <property type="project" value="InterPro"/>
</dbReference>
<dbReference type="GO" id="GO:0009307">
    <property type="term" value="P:DNA restriction-modification system"/>
    <property type="evidence" value="ECO:0007669"/>
    <property type="project" value="UniProtKB-KW"/>
</dbReference>
<reference evidence="3 4" key="1">
    <citation type="journal article" date="2017" name="Genome Announc.">
        <title>Genome sequence of the saprophytic ascomycete Epicoccum nigrum ICMP 19927 strain isolated from New Zealand.</title>
        <authorList>
            <person name="Fokin M."/>
            <person name="Fleetwood D."/>
            <person name="Weir B.S."/>
            <person name="Villas-Boas S.G."/>
        </authorList>
    </citation>
    <scope>NUCLEOTIDE SEQUENCE [LARGE SCALE GENOMIC DNA]</scope>
    <source>
        <strain evidence="3 4">ICMP 19927</strain>
    </source>
</reference>
<dbReference type="Gene3D" id="3.40.50.150">
    <property type="entry name" value="Vaccinia Virus protein VP39"/>
    <property type="match status" value="1"/>
</dbReference>
<dbReference type="InterPro" id="IPR050320">
    <property type="entry name" value="N5-glutamine_MTase"/>
</dbReference>
<name>A0A1Y2LY38_EPING</name>
<dbReference type="PANTHER" id="PTHR18895">
    <property type="entry name" value="HEMK METHYLTRANSFERASE"/>
    <property type="match status" value="1"/>
</dbReference>
<dbReference type="InterPro" id="IPR003356">
    <property type="entry name" value="DNA_methylase_A-5"/>
</dbReference>
<dbReference type="OMA" id="MPRIPYS"/>
<dbReference type="InParanoid" id="A0A1Y2LY38"/>
<dbReference type="STRING" id="105696.A0A1Y2LY38"/>
<dbReference type="Proteomes" id="UP000193240">
    <property type="component" value="Unassembled WGS sequence"/>
</dbReference>
<dbReference type="PANTHER" id="PTHR18895:SF74">
    <property type="entry name" value="MTRF1L RELEASE FACTOR GLUTAMINE METHYLTRANSFERASE"/>
    <property type="match status" value="1"/>
</dbReference>
<dbReference type="GO" id="GO:0008170">
    <property type="term" value="F:N-methyltransferase activity"/>
    <property type="evidence" value="ECO:0007669"/>
    <property type="project" value="InterPro"/>
</dbReference>
<dbReference type="AlphaFoldDB" id="A0A1Y2LY38"/>
<dbReference type="SUPFAM" id="SSF53335">
    <property type="entry name" value="S-adenosyl-L-methionine-dependent methyltransferases"/>
    <property type="match status" value="1"/>
</dbReference>
<dbReference type="InterPro" id="IPR002052">
    <property type="entry name" value="DNA_methylase_N6_adenine_CS"/>
</dbReference>
<evidence type="ECO:0000256" key="1">
    <source>
        <dbReference type="ARBA" id="ARBA00022747"/>
    </source>
</evidence>
<dbReference type="CDD" id="cd02440">
    <property type="entry name" value="AdoMet_MTases"/>
    <property type="match status" value="1"/>
</dbReference>
<evidence type="ECO:0000313" key="4">
    <source>
        <dbReference type="Proteomes" id="UP000193240"/>
    </source>
</evidence>
<dbReference type="FunCoup" id="A0A1Y2LY38">
    <property type="interactions" value="67"/>
</dbReference>
<sequence length="387" mass="43611">MPRVPTALLRKARTIDPFLPALLAPCRDLHTAQNELRWLREHVEKVANARRARGDTLAKGPLLIQLVRERVRGRPLQYLLGTEYFGDLEIKCRPGVLIPRQDTAAAVKHLAELVRDAPNLPDELRVLDLCTGTGCIPLLFRHEFAAKRKDITLRILGIDISEKSMKLARYNLQKNEDDPEVRQGLTNFARADVLADPFAELEPLAPLPVKNVLNHNKWKPFWDILISNPPYISPSAYWKTTTRSVRAFEPKLALVPPNTSNIDDTQQGDLFYPRLLEFAKELETKIVLLEIANLPQALRVAQLAKETNLFDGIEIWRDDPKSTPSESTTEDGFNVLGTGNARSVVCWRGQGGHWLGKSSAPKPAEPLERVSLQEAAYFFDPSLFTKP</sequence>
<dbReference type="EMBL" id="KZ107847">
    <property type="protein sequence ID" value="OSS47898.1"/>
    <property type="molecule type" value="Genomic_DNA"/>
</dbReference>
<dbReference type="Pfam" id="PF02384">
    <property type="entry name" value="N6_Mtase"/>
    <property type="match status" value="1"/>
</dbReference>
<keyword evidence="1" id="KW-0680">Restriction system</keyword>
<evidence type="ECO:0000313" key="3">
    <source>
        <dbReference type="EMBL" id="OSS47898.1"/>
    </source>
</evidence>
<accession>A0A1Y2LY38</accession>
<proteinExistence type="predicted"/>
<keyword evidence="4" id="KW-1185">Reference proteome</keyword>